<keyword evidence="4" id="KW-1185">Reference proteome</keyword>
<gene>
    <name evidence="3" type="ORF">ACG33_05825</name>
</gene>
<reference evidence="3 4" key="1">
    <citation type="submission" date="2015-06" db="EMBL/GenBank/DDBJ databases">
        <title>A Comprehensive Approach to Explore the Metabolic and Phylogenetic Diversity of Bacterial Steroid Degradation in the Environment: Testosterone as an Example.</title>
        <authorList>
            <person name="Yang F.-C."/>
            <person name="Chen Y.-L."/>
            <person name="Yu C.-P."/>
            <person name="Tang S.-L."/>
            <person name="Wang P.-H."/>
            <person name="Ismail W."/>
            <person name="Wang C.-H."/>
            <person name="Yang C.-Y."/>
            <person name="Chiang Y.-R."/>
        </authorList>
    </citation>
    <scope>NUCLEOTIDE SEQUENCE [LARGE SCALE GENOMIC DNA]</scope>
    <source>
        <strain evidence="3 4">DSM 18526</strain>
    </source>
</reference>
<evidence type="ECO:0000313" key="3">
    <source>
        <dbReference type="EMBL" id="AMN46623.1"/>
    </source>
</evidence>
<dbReference type="Gene3D" id="3.30.750.140">
    <property type="match status" value="1"/>
</dbReference>
<dbReference type="RefSeq" id="WP_066919499.1">
    <property type="nucleotide sequence ID" value="NZ_CP011971.1"/>
</dbReference>
<feature type="region of interest" description="Disordered" evidence="1">
    <location>
        <begin position="297"/>
        <end position="323"/>
    </location>
</feature>
<dbReference type="STRING" id="465721.ACG33_05825"/>
<dbReference type="Pfam" id="PF02120">
    <property type="entry name" value="Flg_hook"/>
    <property type="match status" value="1"/>
</dbReference>
<protein>
    <recommendedName>
        <fullName evidence="2">Flagellar hook-length control protein-like C-terminal domain-containing protein</fullName>
    </recommendedName>
</protein>
<evidence type="ECO:0000313" key="4">
    <source>
        <dbReference type="Proteomes" id="UP000070250"/>
    </source>
</evidence>
<dbReference type="InterPro" id="IPR021136">
    <property type="entry name" value="Flagellar_hook_control-like_C"/>
</dbReference>
<proteinExistence type="predicted"/>
<dbReference type="EMBL" id="CP011971">
    <property type="protein sequence ID" value="AMN46623.1"/>
    <property type="molecule type" value="Genomic_DNA"/>
</dbReference>
<accession>A0A127F861</accession>
<dbReference type="InterPro" id="IPR038610">
    <property type="entry name" value="FliK-like_C_sf"/>
</dbReference>
<evidence type="ECO:0000256" key="1">
    <source>
        <dbReference type="SAM" id="MobiDB-lite"/>
    </source>
</evidence>
<organism evidence="3 4">
    <name type="scientific">Steroidobacter denitrificans</name>
    <dbReference type="NCBI Taxonomy" id="465721"/>
    <lineage>
        <taxon>Bacteria</taxon>
        <taxon>Pseudomonadati</taxon>
        <taxon>Pseudomonadota</taxon>
        <taxon>Gammaproteobacteria</taxon>
        <taxon>Steroidobacterales</taxon>
        <taxon>Steroidobacteraceae</taxon>
        <taxon>Steroidobacter</taxon>
    </lineage>
</organism>
<dbReference type="Proteomes" id="UP000070250">
    <property type="component" value="Chromosome"/>
</dbReference>
<dbReference type="AlphaFoldDB" id="A0A127F861"/>
<dbReference type="KEGG" id="sdf:ACG33_05825"/>
<feature type="domain" description="Flagellar hook-length control protein-like C-terminal" evidence="2">
    <location>
        <begin position="326"/>
        <end position="395"/>
    </location>
</feature>
<dbReference type="OrthoDB" id="5644314at2"/>
<evidence type="ECO:0000259" key="2">
    <source>
        <dbReference type="Pfam" id="PF02120"/>
    </source>
</evidence>
<sequence>MRVELLNFRGMGAGSSPSLLSEWRVGAIVQAVAVRDSTQQQLWLDIGAQRHPARIASGDMTGPRHGETLQLRVLRNSPVLALETLSSSASSEADFMTDALRKYVPRQESPALLLANLAWLAQGKGGTQGLPREVTLAATGLWQALPETAKLGDPAALRDALVRSGVFLEAHLAAGANAALRSDLKALLLSLVRTLQLQGARASAAGPGTGTHFPLPASGGPLTPLPAAPASLALLDTPAPQLNELARHAEGALARLMTTQIANYAAGTPTQPILIELPVRHEERAYVLRLRIEHDGAPACPAHEGPGTLGERSGRPNEDSPDECAAQSWSVEAALDLGTAGGLHAKVTLDGRRIGVQLRAESPAVVEALSARAGELEAALREAGLDIDRIMCLHGLPAGDPRTRTVRLLDVKA</sequence>
<name>A0A127F861_STEDE</name>